<dbReference type="Pfam" id="PF01593">
    <property type="entry name" value="Amino_oxidase"/>
    <property type="match status" value="2"/>
</dbReference>
<comment type="similarity">
    <text evidence="1">Belongs to the flavin monoamine oxidase family.</text>
</comment>
<dbReference type="InterPro" id="IPR050703">
    <property type="entry name" value="Flavin_MAO"/>
</dbReference>
<dbReference type="EC" id="1.4.3.4" evidence="2"/>
<organism evidence="5 6">
    <name type="scientific">Colletotrichum karsti</name>
    <dbReference type="NCBI Taxonomy" id="1095194"/>
    <lineage>
        <taxon>Eukaryota</taxon>
        <taxon>Fungi</taxon>
        <taxon>Dikarya</taxon>
        <taxon>Ascomycota</taxon>
        <taxon>Pezizomycotina</taxon>
        <taxon>Sordariomycetes</taxon>
        <taxon>Hypocreomycetidae</taxon>
        <taxon>Glomerellales</taxon>
        <taxon>Glomerellaceae</taxon>
        <taxon>Colletotrichum</taxon>
        <taxon>Colletotrichum boninense species complex</taxon>
    </lineage>
</organism>
<keyword evidence="6" id="KW-1185">Reference proteome</keyword>
<dbReference type="GeneID" id="62166941"/>
<dbReference type="EMBL" id="JAATWM020000045">
    <property type="protein sequence ID" value="KAF9871506.1"/>
    <property type="molecule type" value="Genomic_DNA"/>
</dbReference>
<dbReference type="SUPFAM" id="SSF51905">
    <property type="entry name" value="FAD/NAD(P)-binding domain"/>
    <property type="match status" value="1"/>
</dbReference>
<dbReference type="Proteomes" id="UP000781932">
    <property type="component" value="Unassembled WGS sequence"/>
</dbReference>
<dbReference type="PANTHER" id="PTHR43563">
    <property type="entry name" value="AMINE OXIDASE"/>
    <property type="match status" value="1"/>
</dbReference>
<feature type="domain" description="Amine oxidase" evidence="4">
    <location>
        <begin position="197"/>
        <end position="428"/>
    </location>
</feature>
<dbReference type="InterPro" id="IPR002937">
    <property type="entry name" value="Amino_oxidase"/>
</dbReference>
<sequence length="452" mass="50062">MDSTTDGYVWTPAQGTRKGGLKCRGVVSPPEKRNLNRKAYDVVVVGAGYAGLSAARDLATSGRSVLLLEARDRVGGRTYTVEENGYLYEMGGTWVTHHFAYLLKEMTRYGMDRDLILTPHSGFDNNYYTLNIPALETLVMKRPARSLAMLGTFLSTLTEICAARYARSHTHSSIISKSIGKSLKKSTNDPAKTVSKRSSTYKLRQGQSELARRMFEEAVEFGLEYAFNTHVYSISDEAKDTYGCVKVTTSKNNTYIARRVVCTIPLNVLKTIQSSPPLSAKRQEAITTGHINFMSKVHAVVEGSGLASWNGVRSTGNFVIAYSDGVTPQGEAHLVAFGGDEHKTFVPEREPEKVIAALNDLHPMKVNKTVFHNWCTDLYSNGGPAWWPPSYMSKYQDELQSPHGAIFFASGDWAHGWRASIDGALEQGSLCGIQALRELHSSDKIRTRREQL</sequence>
<dbReference type="Gene3D" id="3.90.660.10">
    <property type="match status" value="1"/>
</dbReference>
<dbReference type="GO" id="GO:0097621">
    <property type="term" value="F:monoamine oxidase activity"/>
    <property type="evidence" value="ECO:0007669"/>
    <property type="project" value="UniProtKB-EC"/>
</dbReference>
<dbReference type="OrthoDB" id="7777654at2759"/>
<dbReference type="PANTHER" id="PTHR43563:SF1">
    <property type="entry name" value="AMINE OXIDASE [FLAVIN-CONTAINING] B"/>
    <property type="match status" value="1"/>
</dbReference>
<comment type="caution">
    <text evidence="5">The sequence shown here is derived from an EMBL/GenBank/DDBJ whole genome shotgun (WGS) entry which is preliminary data.</text>
</comment>
<evidence type="ECO:0000256" key="3">
    <source>
        <dbReference type="ARBA" id="ARBA00048448"/>
    </source>
</evidence>
<gene>
    <name evidence="5" type="ORF">CkaCkLH20_11153</name>
</gene>
<dbReference type="InterPro" id="IPR036188">
    <property type="entry name" value="FAD/NAD-bd_sf"/>
</dbReference>
<dbReference type="RefSeq" id="XP_038740967.1">
    <property type="nucleotide sequence ID" value="XM_038893867.1"/>
</dbReference>
<evidence type="ECO:0000313" key="6">
    <source>
        <dbReference type="Proteomes" id="UP000781932"/>
    </source>
</evidence>
<evidence type="ECO:0000313" key="5">
    <source>
        <dbReference type="EMBL" id="KAF9871506.1"/>
    </source>
</evidence>
<evidence type="ECO:0000256" key="2">
    <source>
        <dbReference type="ARBA" id="ARBA00012804"/>
    </source>
</evidence>
<feature type="domain" description="Amine oxidase" evidence="4">
    <location>
        <begin position="50"/>
        <end position="128"/>
    </location>
</feature>
<evidence type="ECO:0000256" key="1">
    <source>
        <dbReference type="ARBA" id="ARBA00005995"/>
    </source>
</evidence>
<reference evidence="5" key="2">
    <citation type="submission" date="2020-11" db="EMBL/GenBank/DDBJ databases">
        <title>Whole genome sequencing of Colletotrichum sp.</title>
        <authorList>
            <person name="Li H."/>
        </authorList>
    </citation>
    <scope>NUCLEOTIDE SEQUENCE</scope>
    <source>
        <strain evidence="5">CkLH20</strain>
    </source>
</reference>
<name>A0A9P6I009_9PEZI</name>
<proteinExistence type="inferred from homology"/>
<comment type="catalytic activity">
    <reaction evidence="3">
        <text>a secondary aliphatic amine + O2 + H2O = a primary amine + an aldehyde + H2O2</text>
        <dbReference type="Rhea" id="RHEA:26414"/>
        <dbReference type="ChEBI" id="CHEBI:15377"/>
        <dbReference type="ChEBI" id="CHEBI:15379"/>
        <dbReference type="ChEBI" id="CHEBI:16240"/>
        <dbReference type="ChEBI" id="CHEBI:17478"/>
        <dbReference type="ChEBI" id="CHEBI:58855"/>
        <dbReference type="ChEBI" id="CHEBI:65296"/>
        <dbReference type="EC" id="1.4.3.4"/>
    </reaction>
</comment>
<dbReference type="AlphaFoldDB" id="A0A9P6I009"/>
<reference evidence="5" key="1">
    <citation type="submission" date="2020-03" db="EMBL/GenBank/DDBJ databases">
        <authorList>
            <person name="He L."/>
        </authorList>
    </citation>
    <scope>NUCLEOTIDE SEQUENCE</scope>
    <source>
        <strain evidence="5">CkLH20</strain>
    </source>
</reference>
<dbReference type="Gene3D" id="3.50.50.60">
    <property type="entry name" value="FAD/NAD(P)-binding domain"/>
    <property type="match status" value="2"/>
</dbReference>
<evidence type="ECO:0000259" key="4">
    <source>
        <dbReference type="Pfam" id="PF01593"/>
    </source>
</evidence>
<protein>
    <recommendedName>
        <fullName evidence="2">monoamine oxidase</fullName>
        <ecNumber evidence="2">1.4.3.4</ecNumber>
    </recommendedName>
</protein>
<accession>A0A9P6I009</accession>